<dbReference type="AlphaFoldDB" id="A0AAE0HUL9"/>
<feature type="transmembrane region" description="Helical" evidence="1">
    <location>
        <begin position="12"/>
        <end position="30"/>
    </location>
</feature>
<comment type="caution">
    <text evidence="2">The sequence shown here is derived from an EMBL/GenBank/DDBJ whole genome shotgun (WGS) entry which is preliminary data.</text>
</comment>
<keyword evidence="1" id="KW-0472">Membrane</keyword>
<reference evidence="2" key="2">
    <citation type="submission" date="2023-06" db="EMBL/GenBank/DDBJ databases">
        <authorList>
            <consortium name="Lawrence Berkeley National Laboratory"/>
            <person name="Haridas S."/>
            <person name="Hensen N."/>
            <person name="Bonometti L."/>
            <person name="Westerberg I."/>
            <person name="Brannstrom I.O."/>
            <person name="Guillou S."/>
            <person name="Cros-Aarteil S."/>
            <person name="Calhoun S."/>
            <person name="Kuo A."/>
            <person name="Mondo S."/>
            <person name="Pangilinan J."/>
            <person name="Riley R."/>
            <person name="Labutti K."/>
            <person name="Andreopoulos B."/>
            <person name="Lipzen A."/>
            <person name="Chen C."/>
            <person name="Yanf M."/>
            <person name="Daum C."/>
            <person name="Ng V."/>
            <person name="Clum A."/>
            <person name="Steindorff A."/>
            <person name="Ohm R."/>
            <person name="Martin F."/>
            <person name="Silar P."/>
            <person name="Natvig D."/>
            <person name="Lalanne C."/>
            <person name="Gautier V."/>
            <person name="Ament-Velasquez S.L."/>
            <person name="Kruys A."/>
            <person name="Hutchinson M.I."/>
            <person name="Powell A.J."/>
            <person name="Barry K."/>
            <person name="Miller A.N."/>
            <person name="Grigoriev I.V."/>
            <person name="Debuchy R."/>
            <person name="Gladieux P."/>
            <person name="Thoren M.H."/>
            <person name="Johannesson H."/>
        </authorList>
    </citation>
    <scope>NUCLEOTIDE SEQUENCE</scope>
    <source>
        <strain evidence="2">CBS 118394</strain>
    </source>
</reference>
<evidence type="ECO:0000313" key="2">
    <source>
        <dbReference type="EMBL" id="KAK3313209.1"/>
    </source>
</evidence>
<accession>A0AAE0HUL9</accession>
<sequence>MYTSSEQGSSSFRRILFLFVILVYTSLSLHSSHSSSSHIKDAALKRESAGEKDSAVSLEAWINATEPYYPQEKKEMPSPAIFKHIPLLELGWLKRYAEEHDIKLDECEMSYYDYANDSPMTGLVPLRG</sequence>
<protein>
    <submittedName>
        <fullName evidence="2">Uncharacterized protein</fullName>
    </submittedName>
</protein>
<evidence type="ECO:0000256" key="1">
    <source>
        <dbReference type="SAM" id="Phobius"/>
    </source>
</evidence>
<proteinExistence type="predicted"/>
<evidence type="ECO:0000313" key="3">
    <source>
        <dbReference type="Proteomes" id="UP001283341"/>
    </source>
</evidence>
<keyword evidence="3" id="KW-1185">Reference proteome</keyword>
<organism evidence="2 3">
    <name type="scientific">Apodospora peruviana</name>
    <dbReference type="NCBI Taxonomy" id="516989"/>
    <lineage>
        <taxon>Eukaryota</taxon>
        <taxon>Fungi</taxon>
        <taxon>Dikarya</taxon>
        <taxon>Ascomycota</taxon>
        <taxon>Pezizomycotina</taxon>
        <taxon>Sordariomycetes</taxon>
        <taxon>Sordariomycetidae</taxon>
        <taxon>Sordariales</taxon>
        <taxon>Lasiosphaeriaceae</taxon>
        <taxon>Apodospora</taxon>
    </lineage>
</organism>
<reference evidence="2" key="1">
    <citation type="journal article" date="2023" name="Mol. Phylogenet. Evol.">
        <title>Genome-scale phylogeny and comparative genomics of the fungal order Sordariales.</title>
        <authorList>
            <person name="Hensen N."/>
            <person name="Bonometti L."/>
            <person name="Westerberg I."/>
            <person name="Brannstrom I.O."/>
            <person name="Guillou S."/>
            <person name="Cros-Aarteil S."/>
            <person name="Calhoun S."/>
            <person name="Haridas S."/>
            <person name="Kuo A."/>
            <person name="Mondo S."/>
            <person name="Pangilinan J."/>
            <person name="Riley R."/>
            <person name="LaButti K."/>
            <person name="Andreopoulos B."/>
            <person name="Lipzen A."/>
            <person name="Chen C."/>
            <person name="Yan M."/>
            <person name="Daum C."/>
            <person name="Ng V."/>
            <person name="Clum A."/>
            <person name="Steindorff A."/>
            <person name="Ohm R.A."/>
            <person name="Martin F."/>
            <person name="Silar P."/>
            <person name="Natvig D.O."/>
            <person name="Lalanne C."/>
            <person name="Gautier V."/>
            <person name="Ament-Velasquez S.L."/>
            <person name="Kruys A."/>
            <person name="Hutchinson M.I."/>
            <person name="Powell A.J."/>
            <person name="Barry K."/>
            <person name="Miller A.N."/>
            <person name="Grigoriev I.V."/>
            <person name="Debuchy R."/>
            <person name="Gladieux P."/>
            <person name="Hiltunen Thoren M."/>
            <person name="Johannesson H."/>
        </authorList>
    </citation>
    <scope>NUCLEOTIDE SEQUENCE</scope>
    <source>
        <strain evidence="2">CBS 118394</strain>
    </source>
</reference>
<dbReference type="Proteomes" id="UP001283341">
    <property type="component" value="Unassembled WGS sequence"/>
</dbReference>
<keyword evidence="1" id="KW-1133">Transmembrane helix</keyword>
<keyword evidence="1" id="KW-0812">Transmembrane</keyword>
<dbReference type="EMBL" id="JAUEDM010000008">
    <property type="protein sequence ID" value="KAK3313209.1"/>
    <property type="molecule type" value="Genomic_DNA"/>
</dbReference>
<gene>
    <name evidence="2" type="ORF">B0H66DRAFT_538281</name>
</gene>
<name>A0AAE0HUL9_9PEZI</name>